<reference evidence="1 2" key="1">
    <citation type="submission" date="2013-07" db="EMBL/GenBank/DDBJ databases">
        <title>Isolation of Lactococcus garvieae strain TRF1 from the fecal material of a timber rattlesnake.</title>
        <authorList>
            <person name="McLaughlin R.W."/>
            <person name="Cochran P.A."/>
            <person name="Dowd S.E."/>
        </authorList>
    </citation>
    <scope>NUCLEOTIDE SEQUENCE [LARGE SCALE GENOMIC DNA]</scope>
    <source>
        <strain evidence="1 2">TRF1</strain>
    </source>
</reference>
<name>V8ATF2_9LACT</name>
<proteinExistence type="predicted"/>
<sequence>MPKPLIIANNKEIKHGQDKYNRRYEKKNDQMIEKVV</sequence>
<gene>
    <name evidence="1" type="ORF">N568_0100005</name>
</gene>
<dbReference type="AlphaFoldDB" id="V8ATF2"/>
<dbReference type="Proteomes" id="UP000018692">
    <property type="component" value="Unassembled WGS sequence"/>
</dbReference>
<protein>
    <submittedName>
        <fullName evidence="1">Uncharacterized protein</fullName>
    </submittedName>
</protein>
<evidence type="ECO:0000313" key="1">
    <source>
        <dbReference type="EMBL" id="ETD05875.1"/>
    </source>
</evidence>
<evidence type="ECO:0000313" key="2">
    <source>
        <dbReference type="Proteomes" id="UP000018692"/>
    </source>
</evidence>
<comment type="caution">
    <text evidence="1">The sequence shown here is derived from an EMBL/GenBank/DDBJ whole genome shotgun (WGS) entry which is preliminary data.</text>
</comment>
<organism evidence="1 2">
    <name type="scientific">Lactococcus garvieae TRF1</name>
    <dbReference type="NCBI Taxonomy" id="1380772"/>
    <lineage>
        <taxon>Bacteria</taxon>
        <taxon>Bacillati</taxon>
        <taxon>Bacillota</taxon>
        <taxon>Bacilli</taxon>
        <taxon>Lactobacillales</taxon>
        <taxon>Streptococcaceae</taxon>
        <taxon>Lactococcus</taxon>
    </lineage>
</organism>
<dbReference type="EMBL" id="AVFE01000001">
    <property type="protein sequence ID" value="ETD05875.1"/>
    <property type="molecule type" value="Genomic_DNA"/>
</dbReference>
<accession>V8ATF2</accession>